<dbReference type="CDD" id="cd24050">
    <property type="entry name" value="ASKHA_NBD_ANMK"/>
    <property type="match status" value="1"/>
</dbReference>
<dbReference type="OrthoDB" id="9763949at2"/>
<dbReference type="GO" id="GO:0097175">
    <property type="term" value="P:1,6-anhydro-N-acetyl-beta-muramic acid catabolic process"/>
    <property type="evidence" value="ECO:0007669"/>
    <property type="project" value="UniProtKB-UniRule"/>
</dbReference>
<dbReference type="EMBL" id="FMWD01000002">
    <property type="protein sequence ID" value="SCZ51539.1"/>
    <property type="molecule type" value="Genomic_DNA"/>
</dbReference>
<dbReference type="GO" id="GO:0009254">
    <property type="term" value="P:peptidoglycan turnover"/>
    <property type="evidence" value="ECO:0007669"/>
    <property type="project" value="UniProtKB-UniRule"/>
</dbReference>
<dbReference type="EC" id="2.7.1.170" evidence="1"/>
<gene>
    <name evidence="1" type="primary">anmK</name>
    <name evidence="2" type="ORF">SAMN03097708_00516</name>
</gene>
<dbReference type="InterPro" id="IPR043129">
    <property type="entry name" value="ATPase_NBD"/>
</dbReference>
<protein>
    <recommendedName>
        <fullName evidence="1">Anhydro-N-acetylmuramic acid kinase</fullName>
        <ecNumber evidence="1">2.7.1.170</ecNumber>
    </recommendedName>
    <alternativeName>
        <fullName evidence="1">AnhMurNAc kinase</fullName>
    </alternativeName>
</protein>
<dbReference type="NCBIfam" id="NF007148">
    <property type="entry name" value="PRK09585.3-2"/>
    <property type="match status" value="1"/>
</dbReference>
<keyword evidence="1" id="KW-0808">Transferase</keyword>
<comment type="pathway">
    <text evidence="1">Cell wall biogenesis; peptidoglycan recycling.</text>
</comment>
<proteinExistence type="inferred from homology"/>
<keyword evidence="1" id="KW-0067">ATP-binding</keyword>
<feature type="binding site" evidence="1">
    <location>
        <begin position="14"/>
        <end position="21"/>
    </location>
    <ligand>
        <name>ATP</name>
        <dbReference type="ChEBI" id="CHEBI:30616"/>
    </ligand>
</feature>
<dbReference type="STRING" id="415747.SAMN03097708_00516"/>
<organism evidence="2 3">
    <name type="scientific">Thiohalomonas denitrificans</name>
    <dbReference type="NCBI Taxonomy" id="415747"/>
    <lineage>
        <taxon>Bacteria</taxon>
        <taxon>Pseudomonadati</taxon>
        <taxon>Pseudomonadota</taxon>
        <taxon>Gammaproteobacteria</taxon>
        <taxon>Thiohalomonadales</taxon>
        <taxon>Thiohalomonadaceae</taxon>
        <taxon>Thiohalomonas</taxon>
    </lineage>
</organism>
<dbReference type="RefSeq" id="WP_092992340.1">
    <property type="nucleotide sequence ID" value="NZ_FMWD01000002.1"/>
</dbReference>
<dbReference type="GO" id="GO:0005524">
    <property type="term" value="F:ATP binding"/>
    <property type="evidence" value="ECO:0007669"/>
    <property type="project" value="UniProtKB-UniRule"/>
</dbReference>
<evidence type="ECO:0000313" key="2">
    <source>
        <dbReference type="EMBL" id="SCZ51539.1"/>
    </source>
</evidence>
<dbReference type="PANTHER" id="PTHR30605:SF0">
    <property type="entry name" value="ANHYDRO-N-ACETYLMURAMIC ACID KINASE"/>
    <property type="match status" value="1"/>
</dbReference>
<dbReference type="GO" id="GO:0016301">
    <property type="term" value="F:kinase activity"/>
    <property type="evidence" value="ECO:0007669"/>
    <property type="project" value="UniProtKB-KW"/>
</dbReference>
<dbReference type="HAMAP" id="MF_01270">
    <property type="entry name" value="AnhMurNAc_kinase"/>
    <property type="match status" value="1"/>
</dbReference>
<reference evidence="2 3" key="1">
    <citation type="submission" date="2016-10" db="EMBL/GenBank/DDBJ databases">
        <authorList>
            <person name="de Groot N.N."/>
        </authorList>
    </citation>
    <scope>NUCLEOTIDE SEQUENCE [LARGE SCALE GENOMIC DNA]</scope>
    <source>
        <strain evidence="2 3">HLD2</strain>
    </source>
</reference>
<sequence length="375" mass="40338">MPPDSELFIGLMSGTSMDAIDAVLVDFAIEPLRIRATHTQPLPEALRGALLRLAAERSPHPLQCLGELDHLLGSAFADTAQNLLDAARLEAIKVRAIGSHGQTLYHSPGGDTPFTLQIGDPNRIAQHTGITTVADFRRRDMAAGGQGAPLVPAFHSALFRRTDRARAVVNIGGMANVTLLPTDRKQPVTGFDTGPGNVLMDCWIRQHRNEAYDKEGAWGASGKIRPQLLARFLSDPYFQAPAPKSTGREHFNLEWVTRQVGAESPEDVQATLCELTASSVADAIRGHLPDVDEIGICGGGAYNALLLERLRARLPGCSIVTTDHWGLEPQWVEGAAFAWLARQTLRGLPGNLPEVTGAGEPVPLGAIYPGRSLAR</sequence>
<dbReference type="NCBIfam" id="NF007139">
    <property type="entry name" value="PRK09585.1-3"/>
    <property type="match status" value="1"/>
</dbReference>
<comment type="similarity">
    <text evidence="1">Belongs to the anhydro-N-acetylmuramic acid kinase family.</text>
</comment>
<dbReference type="Gene3D" id="3.30.420.40">
    <property type="match status" value="2"/>
</dbReference>
<dbReference type="GO" id="GO:0016773">
    <property type="term" value="F:phosphotransferase activity, alcohol group as acceptor"/>
    <property type="evidence" value="ECO:0007669"/>
    <property type="project" value="UniProtKB-UniRule"/>
</dbReference>
<dbReference type="Proteomes" id="UP000199648">
    <property type="component" value="Unassembled WGS sequence"/>
</dbReference>
<keyword evidence="3" id="KW-1185">Reference proteome</keyword>
<accession>A0A1G5PR68</accession>
<dbReference type="InterPro" id="IPR005338">
    <property type="entry name" value="Anhydro_N_Ac-Mur_kinase"/>
</dbReference>
<comment type="function">
    <text evidence="1">Catalyzes the specific phosphorylation of 1,6-anhydro-N-acetylmuramic acid (anhMurNAc) with the simultaneous cleavage of the 1,6-anhydro ring, generating MurNAc-6-P. Is required for the utilization of anhMurNAc either imported from the medium or derived from its own cell wall murein, and thus plays a role in cell wall recycling.</text>
</comment>
<dbReference type="GO" id="GO:0006040">
    <property type="term" value="P:amino sugar metabolic process"/>
    <property type="evidence" value="ECO:0007669"/>
    <property type="project" value="InterPro"/>
</dbReference>
<evidence type="ECO:0000313" key="3">
    <source>
        <dbReference type="Proteomes" id="UP000199648"/>
    </source>
</evidence>
<dbReference type="UniPathway" id="UPA00544"/>
<name>A0A1G5PR68_9GAMM</name>
<comment type="catalytic activity">
    <reaction evidence="1">
        <text>1,6-anhydro-N-acetyl-beta-muramate + ATP + H2O = N-acetyl-D-muramate 6-phosphate + ADP + H(+)</text>
        <dbReference type="Rhea" id="RHEA:24952"/>
        <dbReference type="ChEBI" id="CHEBI:15377"/>
        <dbReference type="ChEBI" id="CHEBI:15378"/>
        <dbReference type="ChEBI" id="CHEBI:30616"/>
        <dbReference type="ChEBI" id="CHEBI:58690"/>
        <dbReference type="ChEBI" id="CHEBI:58722"/>
        <dbReference type="ChEBI" id="CHEBI:456216"/>
        <dbReference type="EC" id="2.7.1.170"/>
    </reaction>
</comment>
<dbReference type="PANTHER" id="PTHR30605">
    <property type="entry name" value="ANHYDRO-N-ACETYLMURAMIC ACID KINASE"/>
    <property type="match status" value="1"/>
</dbReference>
<dbReference type="UniPathway" id="UPA00343"/>
<dbReference type="SUPFAM" id="SSF53067">
    <property type="entry name" value="Actin-like ATPase domain"/>
    <property type="match status" value="1"/>
</dbReference>
<keyword evidence="1" id="KW-0119">Carbohydrate metabolism</keyword>
<dbReference type="AlphaFoldDB" id="A0A1G5PR68"/>
<keyword evidence="1 2" id="KW-0418">Kinase</keyword>
<keyword evidence="1" id="KW-0547">Nucleotide-binding</keyword>
<dbReference type="Pfam" id="PF03702">
    <property type="entry name" value="AnmK"/>
    <property type="match status" value="1"/>
</dbReference>
<comment type="pathway">
    <text evidence="1">Amino-sugar metabolism; 1,6-anhydro-N-acetylmuramate degradation.</text>
</comment>
<evidence type="ECO:0000256" key="1">
    <source>
        <dbReference type="HAMAP-Rule" id="MF_01270"/>
    </source>
</evidence>